<dbReference type="Pfam" id="PF20736">
    <property type="entry name" value="Glyco_hydro127M"/>
    <property type="match status" value="1"/>
</dbReference>
<feature type="region of interest" description="Disordered" evidence="1">
    <location>
        <begin position="1"/>
        <end position="20"/>
    </location>
</feature>
<dbReference type="SUPFAM" id="SSF48208">
    <property type="entry name" value="Six-hairpin glycosidases"/>
    <property type="match status" value="1"/>
</dbReference>
<accession>A0ABX2HHJ6</accession>
<dbReference type="PANTHER" id="PTHR31151:SF0">
    <property type="entry name" value="PROLINE-TRNA LIGASE (DUF1680)"/>
    <property type="match status" value="1"/>
</dbReference>
<proteinExistence type="predicted"/>
<name>A0ABX2HHJ6_9FIRM</name>
<evidence type="ECO:0000259" key="4">
    <source>
        <dbReference type="Pfam" id="PF20736"/>
    </source>
</evidence>
<evidence type="ECO:0000259" key="2">
    <source>
        <dbReference type="Pfam" id="PF07944"/>
    </source>
</evidence>
<gene>
    <name evidence="5" type="ORF">G5B36_05480</name>
</gene>
<dbReference type="EMBL" id="JAAITT010000006">
    <property type="protein sequence ID" value="NSJ48147.1"/>
    <property type="molecule type" value="Genomic_DNA"/>
</dbReference>
<dbReference type="Pfam" id="PF07944">
    <property type="entry name" value="Beta-AFase-like_GH127_cat"/>
    <property type="match status" value="1"/>
</dbReference>
<evidence type="ECO:0000259" key="3">
    <source>
        <dbReference type="Pfam" id="PF20578"/>
    </source>
</evidence>
<protein>
    <recommendedName>
        <fullName evidence="7">Glycoside hydrolase family 127 protein</fullName>
    </recommendedName>
</protein>
<evidence type="ECO:0000256" key="1">
    <source>
        <dbReference type="SAM" id="MobiDB-lite"/>
    </source>
</evidence>
<dbReference type="InterPro" id="IPR008928">
    <property type="entry name" value="6-hairpin_glycosidase_sf"/>
</dbReference>
<evidence type="ECO:0000313" key="6">
    <source>
        <dbReference type="Proteomes" id="UP000669239"/>
    </source>
</evidence>
<keyword evidence="6" id="KW-1185">Reference proteome</keyword>
<reference evidence="5 6" key="1">
    <citation type="journal article" date="2020" name="Cell Host Microbe">
        <title>Functional and Genomic Variation between Human-Derived Isolates of Lachnospiraceae Reveals Inter- and Intra-Species Diversity.</title>
        <authorList>
            <person name="Sorbara M.T."/>
            <person name="Littmann E.R."/>
            <person name="Fontana E."/>
            <person name="Moody T.U."/>
            <person name="Kohout C.E."/>
            <person name="Gjonbalaj M."/>
            <person name="Eaton V."/>
            <person name="Seok R."/>
            <person name="Leiner I.M."/>
            <person name="Pamer E.G."/>
        </authorList>
    </citation>
    <scope>NUCLEOTIDE SEQUENCE [LARGE SCALE GENOMIC DNA]</scope>
    <source>
        <strain evidence="5 6">MSK.1.17</strain>
    </source>
</reference>
<feature type="domain" description="Atrophied bacterial Ig" evidence="3">
    <location>
        <begin position="53"/>
        <end position="133"/>
    </location>
</feature>
<dbReference type="Pfam" id="PF20578">
    <property type="entry name" value="aBig_2"/>
    <property type="match status" value="1"/>
</dbReference>
<dbReference type="InterPro" id="IPR049046">
    <property type="entry name" value="Beta-AFase-like_GH127_middle"/>
</dbReference>
<dbReference type="InterPro" id="IPR046780">
    <property type="entry name" value="aBig_2"/>
</dbReference>
<organism evidence="5 6">
    <name type="scientific">Enterocloster aldenensis</name>
    <dbReference type="NCBI Taxonomy" id="358742"/>
    <lineage>
        <taxon>Bacteria</taxon>
        <taxon>Bacillati</taxon>
        <taxon>Bacillota</taxon>
        <taxon>Clostridia</taxon>
        <taxon>Lachnospirales</taxon>
        <taxon>Lachnospiraceae</taxon>
        <taxon>Enterocloster</taxon>
    </lineage>
</organism>
<dbReference type="Proteomes" id="UP000669239">
    <property type="component" value="Unassembled WGS sequence"/>
</dbReference>
<dbReference type="PANTHER" id="PTHR31151">
    <property type="entry name" value="PROLINE-TRNA LIGASE (DUF1680)"/>
    <property type="match status" value="1"/>
</dbReference>
<sequence>MDKRKGLWQKPGGRDRGCKRKGNQRIINECKLGGSSAMSGKTDVILPEEAVRQDLADIYIGNLNTVDTDLKLPSRGKRGARFSWKSHETLFISHEGKVTRPTYGVGNRKILLTVSSVYEGGCADRTFEATVLEEPRKASIASLRPVEKTVRPGETAELPPVVIAADDMGIPTTLPVTWEPFTLPASGNTIHIKGHVEETGLIAKARILVADCQEDPGPVRIPVGEVPAGCVRLAEGTRFWDAQERMVRWLLSVDDDQMLYNFRCAAGLDVQGAGPMTGWDAPECNLKGHTTGHYLSGLALAYSVRGQQALKDKISYMVHALSECQKALEAQGCAKGFLSAYSEQQFDLLEVYTKYPEIWAPYYTLDKIMSGLYDCHCLAGSKEAFRLLTGLGDWVYGRLSRLSRAQLDRMWSMYIAGEFGGMISVMVRLYRETGDGKYLRAALFFRNEKLFYPMEENVDTLKDMHANQHIPQAIGALELYEAGGGKRYLDIARNFWQMVVRSHEYSIGGVGETEMFHEPGDIAHYMTDKSAESCASYNLMRLTFGLFRRLPDSRKMDYYENVLYNHILSSASHKADGGTTYFMPVRPGGRKEFNTSENTCCHGTGLESRFRYIRNIYAVGEDGKEVYVNLYIPSELDMADGWKLKLEENGQGHGGQGQDTQGLYTVIFNGLKDGGERTVALRIPCWAREDWDIRVYTVLTEDATADGQVKTDAVTEDSPGFMAEFQGLAADSDGYVRIRRQWTPGDRIDISLPFRFRKLPAPDGSCYSSIAFGPYILAALNDSEEYLPCPEVDGWNDRKIQNGFHDGIHGFEADGLKWMPLADVDEERYHIYFVDK</sequence>
<dbReference type="InterPro" id="IPR012878">
    <property type="entry name" value="Beta-AFase-like_GH127_cat"/>
</dbReference>
<evidence type="ECO:0008006" key="7">
    <source>
        <dbReference type="Google" id="ProtNLM"/>
    </source>
</evidence>
<feature type="domain" description="Non-reducing end beta-L-arabinofuranosidase-like GH127 middle" evidence="4">
    <location>
        <begin position="625"/>
        <end position="753"/>
    </location>
</feature>
<comment type="caution">
    <text evidence="5">The sequence shown here is derived from an EMBL/GenBank/DDBJ whole genome shotgun (WGS) entry which is preliminary data.</text>
</comment>
<feature type="domain" description="Non-reducing end beta-L-arabinofuranosidase-like GH127 catalytic" evidence="2">
    <location>
        <begin position="231"/>
        <end position="608"/>
    </location>
</feature>
<evidence type="ECO:0000313" key="5">
    <source>
        <dbReference type="EMBL" id="NSJ48147.1"/>
    </source>
</evidence>